<proteinExistence type="predicted"/>
<dbReference type="EMBL" id="CP009285">
    <property type="protein sequence ID" value="AIQ57846.1"/>
    <property type="molecule type" value="Genomic_DNA"/>
</dbReference>
<protein>
    <recommendedName>
        <fullName evidence="3">WG repeat-containing protein</fullName>
    </recommendedName>
</protein>
<sequence>MATAVLNGKSDLLDTKGKLILKPEFSTGNGFVGRFHDGYILLALSGEAYDYTQRLVDDQGNIIAIPGADQINGYGDGMISYSDGGFGFKNVAGDVIVKPAFSNVRDFKAGADKGFIDNNNEYSAYLINKAGEIVWSRE</sequence>
<dbReference type="KEGG" id="pbd:PBOR_13580"/>
<dbReference type="Pfam" id="PF14903">
    <property type="entry name" value="WG_beta_rep"/>
    <property type="match status" value="2"/>
</dbReference>
<gene>
    <name evidence="1" type="ORF">PBOR_13580</name>
</gene>
<evidence type="ECO:0008006" key="3">
    <source>
        <dbReference type="Google" id="ProtNLM"/>
    </source>
</evidence>
<organism evidence="1 2">
    <name type="scientific">Paenibacillus borealis</name>
    <dbReference type="NCBI Taxonomy" id="160799"/>
    <lineage>
        <taxon>Bacteria</taxon>
        <taxon>Bacillati</taxon>
        <taxon>Bacillota</taxon>
        <taxon>Bacilli</taxon>
        <taxon>Bacillales</taxon>
        <taxon>Paenibacillaceae</taxon>
        <taxon>Paenibacillus</taxon>
    </lineage>
</organism>
<dbReference type="InterPro" id="IPR032774">
    <property type="entry name" value="WG_beta_rep"/>
</dbReference>
<dbReference type="AlphaFoldDB" id="A0A089L8N5"/>
<evidence type="ECO:0000313" key="2">
    <source>
        <dbReference type="Proteomes" id="UP000029518"/>
    </source>
</evidence>
<reference evidence="1" key="1">
    <citation type="submission" date="2014-08" db="EMBL/GenBank/DDBJ databases">
        <title>Comparative genomics of the Paenibacillus odorifer group.</title>
        <authorList>
            <person name="den Bakker H.C."/>
            <person name="Tsai Y.-C.Y.-C."/>
            <person name="Martin N."/>
            <person name="Korlach J."/>
            <person name="Wiedmann M."/>
        </authorList>
    </citation>
    <scope>NUCLEOTIDE SEQUENCE [LARGE SCALE GENOMIC DNA]</scope>
    <source>
        <strain evidence="1">DSM 13188</strain>
    </source>
</reference>
<keyword evidence="2" id="KW-1185">Reference proteome</keyword>
<dbReference type="Proteomes" id="UP000029518">
    <property type="component" value="Chromosome"/>
</dbReference>
<dbReference type="HOGENOM" id="CLU_1853214_0_0_9"/>
<evidence type="ECO:0000313" key="1">
    <source>
        <dbReference type="EMBL" id="AIQ57846.1"/>
    </source>
</evidence>
<dbReference type="OrthoDB" id="210273at2"/>
<name>A0A089L8N5_PAEBO</name>
<accession>A0A089L8N5</accession>